<dbReference type="KEGG" id="tum:CBW65_15585"/>
<accession>A0A1Y0ISF1</accession>
<evidence type="ECO:0000313" key="3">
    <source>
        <dbReference type="Proteomes" id="UP000195437"/>
    </source>
</evidence>
<reference evidence="3" key="1">
    <citation type="submission" date="2017-05" db="EMBL/GenBank/DDBJ databases">
        <authorList>
            <person name="Sung H."/>
        </authorList>
    </citation>
    <scope>NUCLEOTIDE SEQUENCE [LARGE SCALE GENOMIC DNA]</scope>
    <source>
        <strain evidence="3">AR23208</strain>
    </source>
</reference>
<evidence type="ECO:0000256" key="1">
    <source>
        <dbReference type="SAM" id="MobiDB-lite"/>
    </source>
</evidence>
<evidence type="ECO:0000313" key="2">
    <source>
        <dbReference type="EMBL" id="ARU62274.1"/>
    </source>
</evidence>
<dbReference type="EMBL" id="CP021434">
    <property type="protein sequence ID" value="ARU62274.1"/>
    <property type="molecule type" value="Genomic_DNA"/>
</dbReference>
<protein>
    <submittedName>
        <fullName evidence="2">Uncharacterized protein</fullName>
    </submittedName>
</protein>
<feature type="region of interest" description="Disordered" evidence="1">
    <location>
        <begin position="262"/>
        <end position="353"/>
    </location>
</feature>
<feature type="compositionally biased region" description="Polar residues" evidence="1">
    <location>
        <begin position="1"/>
        <end position="21"/>
    </location>
</feature>
<dbReference type="AlphaFoldDB" id="A0A1Y0ISF1"/>
<keyword evidence="3" id="KW-1185">Reference proteome</keyword>
<feature type="compositionally biased region" description="Low complexity" evidence="1">
    <location>
        <begin position="91"/>
        <end position="106"/>
    </location>
</feature>
<feature type="region of interest" description="Disordered" evidence="1">
    <location>
        <begin position="1"/>
        <end position="22"/>
    </location>
</feature>
<sequence length="353" mass="38462">MASNPAQKTEETTSIQGQSGENFEIRGGLEEANMVESLSEIGGIALGAVAFLVPGLGPVLSGGPVAGLAVGDTVGHYMSAQMGLEREEEQGQQQSRQQQGQQSSRQNQPDAEREQQGSFFLSVDTYSPQEADFASNIMEQHGGKVTRMTINEEESVPEQEEVRYIPSDADTRYVAETDAPRPKTQEIPSSLRILQDAPKAPAASINEQHDLPDLQGIPVEPNTQYVAQTDADIQYAAQSDAQQETAEQMTVTNDIGVGRQGIITQGQLYSPPEEQKRDDDSQNAQFPQFPAFPQNERTIPAQDGYELDPVAPLSPQNWIDPNIGLGNYDLYDPATRSRDNSQPPEDGNSENSK</sequence>
<gene>
    <name evidence="2" type="ORF">CBW65_15585</name>
</gene>
<dbReference type="RefSeq" id="WP_087457638.1">
    <property type="nucleotide sequence ID" value="NZ_CP021434.1"/>
</dbReference>
<feature type="region of interest" description="Disordered" evidence="1">
    <location>
        <begin position="84"/>
        <end position="115"/>
    </location>
</feature>
<proteinExistence type="predicted"/>
<dbReference type="Proteomes" id="UP000195437">
    <property type="component" value="Chromosome"/>
</dbReference>
<organism evidence="2 3">
    <name type="scientific">Tumebacillus avium</name>
    <dbReference type="NCBI Taxonomy" id="1903704"/>
    <lineage>
        <taxon>Bacteria</taxon>
        <taxon>Bacillati</taxon>
        <taxon>Bacillota</taxon>
        <taxon>Bacilli</taxon>
        <taxon>Bacillales</taxon>
        <taxon>Alicyclobacillaceae</taxon>
        <taxon>Tumebacillus</taxon>
    </lineage>
</organism>
<dbReference type="OrthoDB" id="2381008at2"/>
<name>A0A1Y0ISF1_9BACL</name>